<dbReference type="FunFam" id="3.40.50.300:FF:000029">
    <property type="entry name" value="Elongation factor G"/>
    <property type="match status" value="1"/>
</dbReference>
<dbReference type="PANTHER" id="PTHR43636">
    <property type="entry name" value="ELONGATION FACTOR G, MITOCHONDRIAL"/>
    <property type="match status" value="1"/>
</dbReference>
<evidence type="ECO:0000256" key="1">
    <source>
        <dbReference type="ARBA" id="ARBA00005870"/>
    </source>
</evidence>
<dbReference type="PRINTS" id="PR00315">
    <property type="entry name" value="ELONGATNFCT"/>
</dbReference>
<dbReference type="HAMAP" id="MF_00054_B">
    <property type="entry name" value="EF_G_EF_2_B"/>
    <property type="match status" value="1"/>
</dbReference>
<dbReference type="FunFam" id="2.40.30.10:FF:000022">
    <property type="entry name" value="Elongation factor G, mitochondrial"/>
    <property type="match status" value="1"/>
</dbReference>
<dbReference type="EMBL" id="PUIB01000015">
    <property type="protein sequence ID" value="PQO35359.1"/>
    <property type="molecule type" value="Genomic_DNA"/>
</dbReference>
<dbReference type="FunFam" id="3.30.230.10:FF:000003">
    <property type="entry name" value="Elongation factor G"/>
    <property type="match status" value="1"/>
</dbReference>
<keyword evidence="3 8" id="KW-0547">Nucleotide-binding</keyword>
<dbReference type="NCBIfam" id="TIGR00484">
    <property type="entry name" value="EF-G"/>
    <property type="match status" value="1"/>
</dbReference>
<proteinExistence type="inferred from homology"/>
<dbReference type="GO" id="GO:0003746">
    <property type="term" value="F:translation elongation factor activity"/>
    <property type="evidence" value="ECO:0007669"/>
    <property type="project" value="UniProtKB-UniRule"/>
</dbReference>
<dbReference type="Pfam" id="PF14492">
    <property type="entry name" value="EFG_III"/>
    <property type="match status" value="1"/>
</dbReference>
<evidence type="ECO:0000256" key="4">
    <source>
        <dbReference type="ARBA" id="ARBA00022768"/>
    </source>
</evidence>
<evidence type="ECO:0000256" key="9">
    <source>
        <dbReference type="SAM" id="MobiDB-lite"/>
    </source>
</evidence>
<dbReference type="Pfam" id="PF03144">
    <property type="entry name" value="GTP_EFTU_D2"/>
    <property type="match status" value="1"/>
</dbReference>
<keyword evidence="5 8" id="KW-0648">Protein biosynthesis</keyword>
<dbReference type="Pfam" id="PF00009">
    <property type="entry name" value="GTP_EFTU"/>
    <property type="match status" value="1"/>
</dbReference>
<evidence type="ECO:0000313" key="11">
    <source>
        <dbReference type="EMBL" id="PQO35359.1"/>
    </source>
</evidence>
<evidence type="ECO:0000256" key="6">
    <source>
        <dbReference type="ARBA" id="ARBA00023134"/>
    </source>
</evidence>
<dbReference type="Gene3D" id="3.30.70.240">
    <property type="match status" value="1"/>
</dbReference>
<dbReference type="SMART" id="SM00838">
    <property type="entry name" value="EFG_C"/>
    <property type="match status" value="1"/>
</dbReference>
<dbReference type="InterPro" id="IPR004540">
    <property type="entry name" value="Transl_elong_EFG/EF2"/>
</dbReference>
<dbReference type="NCBIfam" id="TIGR00231">
    <property type="entry name" value="small_GTP"/>
    <property type="match status" value="1"/>
</dbReference>
<dbReference type="GO" id="GO:0003924">
    <property type="term" value="F:GTPase activity"/>
    <property type="evidence" value="ECO:0007669"/>
    <property type="project" value="InterPro"/>
</dbReference>
<dbReference type="InterPro" id="IPR005517">
    <property type="entry name" value="Transl_elong_EFG/EF2_IV"/>
</dbReference>
<dbReference type="GO" id="GO:0005737">
    <property type="term" value="C:cytoplasm"/>
    <property type="evidence" value="ECO:0007669"/>
    <property type="project" value="UniProtKB-SubCell"/>
</dbReference>
<dbReference type="Gene3D" id="2.40.30.10">
    <property type="entry name" value="Translation factors"/>
    <property type="match status" value="1"/>
</dbReference>
<dbReference type="InterPro" id="IPR000640">
    <property type="entry name" value="EFG_V-like"/>
</dbReference>
<sequence length="695" mass="77530">MNLAKLRNIGISAHIDSGKTTLSERILFYSGRIHKIEDVRGGGDGATMDHMELEKERGITITSAATSVEWKGYPINLIDTPGHVDFTVEVERSLRVLDGAVLVLCSVGGVQAQSLTVDRQMKRYKVPRLAFINKMDRTGANPDKVIQQMRDKLNVDAIAFQIPIGLEDKLEGVVDLVEMKAIYNEGDQGEIVREAEIPANLLDKAKAARQHMLESLSLYSDELMELLLAEEEPTTELIHKVTHDAVIGLNITPVFMGSAYKNKCVQPLLDAVTRYLPSPLEIEYKAKDVTDPNKLIPLTCDNDAPFVGMAFKIVEDPYGQLTFMRIYQGKIEKGKGYVNQRTGKNDRFSRIVRMHSDKREEIDFATAGDIVAVMGIDCASGDTYASERNYCSLESIFVPTPVIKISVTPKSRDDSDKLGKALQRFRKEDPTFHVFTDEETKETLIAGMGELHLEVYVERIRREYKVEVVTGPPKVSYREAPTKAVEFNHKHKKQTGGSGQYGHIVGIMEPLEDGGEEFVFEDKVSQGRIPKEYIPAVQKGFEDVLLKGPVAEFPVVGLKVILQDGSYHDVDSSEMAFRICAQGCFRENFMKMKPTLLEPIMKVEIEVPEQYQGPVTGDAIAKRGMVTSTDSNGETSVITAEIPLSCMFGYSTVLRSMTQGQGTFSMEFDSYKPTPSNIQEEVVAERKREKEANAK</sequence>
<dbReference type="Pfam" id="PF00679">
    <property type="entry name" value="EFG_C"/>
    <property type="match status" value="1"/>
</dbReference>
<dbReference type="SUPFAM" id="SSF54211">
    <property type="entry name" value="Ribosomal protein S5 domain 2-like"/>
    <property type="match status" value="1"/>
</dbReference>
<evidence type="ECO:0000256" key="7">
    <source>
        <dbReference type="ARBA" id="ARBA00024731"/>
    </source>
</evidence>
<feature type="domain" description="Tr-type G" evidence="10">
    <location>
        <begin position="4"/>
        <end position="280"/>
    </location>
</feature>
<reference evidence="11 12" key="1">
    <citation type="submission" date="2018-02" db="EMBL/GenBank/DDBJ databases">
        <title>Comparative genomes isolates from brazilian mangrove.</title>
        <authorList>
            <person name="Araujo J.E."/>
            <person name="Taketani R.G."/>
            <person name="Silva M.C.P."/>
            <person name="Loureco M.V."/>
            <person name="Andreote F.D."/>
        </authorList>
    </citation>
    <scope>NUCLEOTIDE SEQUENCE [LARGE SCALE GENOMIC DNA]</scope>
    <source>
        <strain evidence="11 12">NAP PRIS-MGV</strain>
    </source>
</reference>
<keyword evidence="8" id="KW-0963">Cytoplasm</keyword>
<dbReference type="RefSeq" id="WP_105354780.1">
    <property type="nucleotide sequence ID" value="NZ_PUIB01000015.1"/>
</dbReference>
<dbReference type="SMART" id="SM00889">
    <property type="entry name" value="EFG_IV"/>
    <property type="match status" value="1"/>
</dbReference>
<dbReference type="CDD" id="cd01434">
    <property type="entry name" value="EFG_mtEFG1_IV"/>
    <property type="match status" value="1"/>
</dbReference>
<evidence type="ECO:0000256" key="3">
    <source>
        <dbReference type="ARBA" id="ARBA00022741"/>
    </source>
</evidence>
<dbReference type="InterPro" id="IPR047872">
    <property type="entry name" value="EFG_IV"/>
</dbReference>
<feature type="region of interest" description="Disordered" evidence="9">
    <location>
        <begin position="671"/>
        <end position="695"/>
    </location>
</feature>
<gene>
    <name evidence="8" type="primary">fusA</name>
    <name evidence="11" type="ORF">C5Y98_13400</name>
</gene>
<dbReference type="InterPro" id="IPR041095">
    <property type="entry name" value="EFG_II"/>
</dbReference>
<feature type="binding site" evidence="8">
    <location>
        <begin position="13"/>
        <end position="20"/>
    </location>
    <ligand>
        <name>GTP</name>
        <dbReference type="ChEBI" id="CHEBI:37565"/>
    </ligand>
</feature>
<evidence type="ECO:0000256" key="5">
    <source>
        <dbReference type="ARBA" id="ARBA00022917"/>
    </source>
</evidence>
<dbReference type="InterPro" id="IPR020568">
    <property type="entry name" value="Ribosomal_Su5_D2-typ_SF"/>
</dbReference>
<comment type="subcellular location">
    <subcellularLocation>
        <location evidence="8">Cytoplasm</location>
    </subcellularLocation>
</comment>
<dbReference type="Pfam" id="PF03764">
    <property type="entry name" value="EFG_IV"/>
    <property type="match status" value="1"/>
</dbReference>
<keyword evidence="6 8" id="KW-0342">GTP-binding</keyword>
<evidence type="ECO:0000256" key="2">
    <source>
        <dbReference type="ARBA" id="ARBA00017872"/>
    </source>
</evidence>
<dbReference type="GO" id="GO:0005525">
    <property type="term" value="F:GTP binding"/>
    <property type="evidence" value="ECO:0007669"/>
    <property type="project" value="UniProtKB-UniRule"/>
</dbReference>
<protein>
    <recommendedName>
        <fullName evidence="2 8">Elongation factor G</fullName>
        <shortName evidence="8">EF-G</shortName>
    </recommendedName>
</protein>
<dbReference type="InterPro" id="IPR005225">
    <property type="entry name" value="Small_GTP-bd"/>
</dbReference>
<dbReference type="InterPro" id="IPR027417">
    <property type="entry name" value="P-loop_NTPase"/>
</dbReference>
<comment type="similarity">
    <text evidence="1 8">Belongs to the TRAFAC class translation factor GTPase superfamily. Classic translation factor GTPase family. EF-G/EF-2 subfamily.</text>
</comment>
<dbReference type="SUPFAM" id="SSF50447">
    <property type="entry name" value="Translation proteins"/>
    <property type="match status" value="1"/>
</dbReference>
<feature type="binding site" evidence="8">
    <location>
        <begin position="133"/>
        <end position="136"/>
    </location>
    <ligand>
        <name>GTP</name>
        <dbReference type="ChEBI" id="CHEBI:37565"/>
    </ligand>
</feature>
<evidence type="ECO:0000313" key="12">
    <source>
        <dbReference type="Proteomes" id="UP000239388"/>
    </source>
</evidence>
<dbReference type="AlphaFoldDB" id="A0A2S8FT50"/>
<dbReference type="CDD" id="cd01886">
    <property type="entry name" value="EF-G"/>
    <property type="match status" value="1"/>
</dbReference>
<organism evidence="11 12">
    <name type="scientific">Blastopirellula marina</name>
    <dbReference type="NCBI Taxonomy" id="124"/>
    <lineage>
        <taxon>Bacteria</taxon>
        <taxon>Pseudomonadati</taxon>
        <taxon>Planctomycetota</taxon>
        <taxon>Planctomycetia</taxon>
        <taxon>Pirellulales</taxon>
        <taxon>Pirellulaceae</taxon>
        <taxon>Blastopirellula</taxon>
    </lineage>
</organism>
<dbReference type="InterPro" id="IPR009000">
    <property type="entry name" value="Transl_B-barrel_sf"/>
</dbReference>
<dbReference type="SUPFAM" id="SSF54980">
    <property type="entry name" value="EF-G C-terminal domain-like"/>
    <property type="match status" value="2"/>
</dbReference>
<comment type="caution">
    <text evidence="11">The sequence shown here is derived from an EMBL/GenBank/DDBJ whole genome shotgun (WGS) entry which is preliminary data.</text>
</comment>
<feature type="compositionally biased region" description="Basic and acidic residues" evidence="9">
    <location>
        <begin position="683"/>
        <end position="695"/>
    </location>
</feature>
<dbReference type="InterPro" id="IPR000795">
    <property type="entry name" value="T_Tr_GTP-bd_dom"/>
</dbReference>
<name>A0A2S8FT50_9BACT</name>
<evidence type="ECO:0000256" key="8">
    <source>
        <dbReference type="HAMAP-Rule" id="MF_00054"/>
    </source>
</evidence>
<dbReference type="Proteomes" id="UP000239388">
    <property type="component" value="Unassembled WGS sequence"/>
</dbReference>
<dbReference type="InterPro" id="IPR035647">
    <property type="entry name" value="EFG_III/V"/>
</dbReference>
<dbReference type="SUPFAM" id="SSF52540">
    <property type="entry name" value="P-loop containing nucleoside triphosphate hydrolases"/>
    <property type="match status" value="1"/>
</dbReference>
<dbReference type="InterPro" id="IPR014721">
    <property type="entry name" value="Ribsml_uS5_D2-typ_fold_subgr"/>
</dbReference>
<dbReference type="CDD" id="cd03713">
    <property type="entry name" value="EFG_mtEFG_C"/>
    <property type="match status" value="1"/>
</dbReference>
<dbReference type="FunFam" id="3.30.70.240:FF:000001">
    <property type="entry name" value="Elongation factor G"/>
    <property type="match status" value="1"/>
</dbReference>
<dbReference type="NCBIfam" id="NF009381">
    <property type="entry name" value="PRK12740.1-5"/>
    <property type="match status" value="1"/>
</dbReference>
<dbReference type="InterPro" id="IPR035649">
    <property type="entry name" value="EFG_V"/>
</dbReference>
<accession>A0A2S8FT50</accession>
<dbReference type="CDD" id="cd04091">
    <property type="entry name" value="mtEFG1_II_like"/>
    <property type="match status" value="1"/>
</dbReference>
<dbReference type="Gene3D" id="3.30.70.870">
    <property type="entry name" value="Elongation Factor G (Translational Gtpase), domain 3"/>
    <property type="match status" value="1"/>
</dbReference>
<dbReference type="CDD" id="cd16262">
    <property type="entry name" value="EFG_III"/>
    <property type="match status" value="1"/>
</dbReference>
<evidence type="ECO:0000259" key="10">
    <source>
        <dbReference type="PROSITE" id="PS51722"/>
    </source>
</evidence>
<dbReference type="FunFam" id="3.30.70.870:FF:000001">
    <property type="entry name" value="Elongation factor G"/>
    <property type="match status" value="1"/>
</dbReference>
<keyword evidence="4 8" id="KW-0251">Elongation factor</keyword>
<dbReference type="OrthoDB" id="9804431at2"/>
<dbReference type="Gene3D" id="3.30.230.10">
    <property type="match status" value="1"/>
</dbReference>
<dbReference type="Gene3D" id="3.40.50.300">
    <property type="entry name" value="P-loop containing nucleotide triphosphate hydrolases"/>
    <property type="match status" value="1"/>
</dbReference>
<feature type="binding site" evidence="8">
    <location>
        <begin position="79"/>
        <end position="83"/>
    </location>
    <ligand>
        <name>GTP</name>
        <dbReference type="ChEBI" id="CHEBI:37565"/>
    </ligand>
</feature>
<comment type="function">
    <text evidence="7 8">Catalyzes the GTP-dependent ribosomal translocation step during translation elongation. During this step, the ribosome changes from the pre-translocational (PRE) to the post-translocational (POST) state as the newly formed A-site-bound peptidyl-tRNA and P-site-bound deacylated tRNA move to the P and E sites, respectively. Catalyzes the coordinated movement of the two tRNA molecules, the mRNA and conformational changes in the ribosome.</text>
</comment>
<dbReference type="InterPro" id="IPR004161">
    <property type="entry name" value="EFTu-like_2"/>
</dbReference>
<dbReference type="PROSITE" id="PS51722">
    <property type="entry name" value="G_TR_2"/>
    <property type="match status" value="1"/>
</dbReference>
<dbReference type="InterPro" id="IPR009022">
    <property type="entry name" value="EFG_III"/>
</dbReference>
<dbReference type="PANTHER" id="PTHR43636:SF2">
    <property type="entry name" value="ELONGATION FACTOR G, MITOCHONDRIAL"/>
    <property type="match status" value="1"/>
</dbReference>